<evidence type="ECO:0000256" key="1">
    <source>
        <dbReference type="SAM" id="MobiDB-lite"/>
    </source>
</evidence>
<evidence type="ECO:0000313" key="3">
    <source>
        <dbReference type="Proteomes" id="UP000324233"/>
    </source>
</evidence>
<name>A0A5B9W2G7_9BACT</name>
<protein>
    <submittedName>
        <fullName evidence="2">Uncharacterized protein</fullName>
    </submittedName>
</protein>
<accession>A0A5B9W2G7</accession>
<dbReference type="KEGG" id="agv:OJF2_29930"/>
<dbReference type="EMBL" id="CP042997">
    <property type="protein sequence ID" value="QEH34454.1"/>
    <property type="molecule type" value="Genomic_DNA"/>
</dbReference>
<proteinExistence type="predicted"/>
<organism evidence="2 3">
    <name type="scientific">Aquisphaera giovannonii</name>
    <dbReference type="NCBI Taxonomy" id="406548"/>
    <lineage>
        <taxon>Bacteria</taxon>
        <taxon>Pseudomonadati</taxon>
        <taxon>Planctomycetota</taxon>
        <taxon>Planctomycetia</taxon>
        <taxon>Isosphaerales</taxon>
        <taxon>Isosphaeraceae</taxon>
        <taxon>Aquisphaera</taxon>
    </lineage>
</organism>
<sequence>MWVLFVKLLSPAPWFLEPAPGEEPRSVALANRRPRQPSLRGPAPARAVSIRSKDR</sequence>
<keyword evidence="3" id="KW-1185">Reference proteome</keyword>
<gene>
    <name evidence="2" type="ORF">OJF2_29930</name>
</gene>
<reference evidence="2 3" key="1">
    <citation type="submission" date="2019-08" db="EMBL/GenBank/DDBJ databases">
        <title>Deep-cultivation of Planctomycetes and their phenomic and genomic characterization uncovers novel biology.</title>
        <authorList>
            <person name="Wiegand S."/>
            <person name="Jogler M."/>
            <person name="Boedeker C."/>
            <person name="Pinto D."/>
            <person name="Vollmers J."/>
            <person name="Rivas-Marin E."/>
            <person name="Kohn T."/>
            <person name="Peeters S.H."/>
            <person name="Heuer A."/>
            <person name="Rast P."/>
            <person name="Oberbeckmann S."/>
            <person name="Bunk B."/>
            <person name="Jeske O."/>
            <person name="Meyerdierks A."/>
            <person name="Storesund J.E."/>
            <person name="Kallscheuer N."/>
            <person name="Luecker S."/>
            <person name="Lage O.M."/>
            <person name="Pohl T."/>
            <person name="Merkel B.J."/>
            <person name="Hornburger P."/>
            <person name="Mueller R.-W."/>
            <person name="Bruemmer F."/>
            <person name="Labrenz M."/>
            <person name="Spormann A.M."/>
            <person name="Op den Camp H."/>
            <person name="Overmann J."/>
            <person name="Amann R."/>
            <person name="Jetten M.S.M."/>
            <person name="Mascher T."/>
            <person name="Medema M.H."/>
            <person name="Devos D.P."/>
            <person name="Kaster A.-K."/>
            <person name="Ovreas L."/>
            <person name="Rohde M."/>
            <person name="Galperin M.Y."/>
            <person name="Jogler C."/>
        </authorList>
    </citation>
    <scope>NUCLEOTIDE SEQUENCE [LARGE SCALE GENOMIC DNA]</scope>
    <source>
        <strain evidence="2 3">OJF2</strain>
    </source>
</reference>
<dbReference type="Proteomes" id="UP000324233">
    <property type="component" value="Chromosome"/>
</dbReference>
<evidence type="ECO:0000313" key="2">
    <source>
        <dbReference type="EMBL" id="QEH34454.1"/>
    </source>
</evidence>
<dbReference type="RefSeq" id="WP_168221803.1">
    <property type="nucleotide sequence ID" value="NZ_CP042997.1"/>
</dbReference>
<dbReference type="AlphaFoldDB" id="A0A5B9W2G7"/>
<feature type="region of interest" description="Disordered" evidence="1">
    <location>
        <begin position="30"/>
        <end position="55"/>
    </location>
</feature>